<dbReference type="NCBIfam" id="NF006615">
    <property type="entry name" value="PRK09182.1"/>
    <property type="match status" value="1"/>
</dbReference>
<evidence type="ECO:0000313" key="4">
    <source>
        <dbReference type="Proteomes" id="UP000266206"/>
    </source>
</evidence>
<dbReference type="InterPro" id="IPR036397">
    <property type="entry name" value="RNaseH_sf"/>
</dbReference>
<dbReference type="InterPro" id="IPR013520">
    <property type="entry name" value="Ribonucl_H"/>
</dbReference>
<feature type="domain" description="Exonuclease" evidence="2">
    <location>
        <begin position="44"/>
        <end position="218"/>
    </location>
</feature>
<dbReference type="GO" id="GO:0045004">
    <property type="term" value="P:DNA replication proofreading"/>
    <property type="evidence" value="ECO:0007669"/>
    <property type="project" value="TreeGrafter"/>
</dbReference>
<dbReference type="EMBL" id="NQYH01000005">
    <property type="protein sequence ID" value="RIY41056.1"/>
    <property type="molecule type" value="Genomic_DNA"/>
</dbReference>
<feature type="region of interest" description="Disordered" evidence="1">
    <location>
        <begin position="340"/>
        <end position="360"/>
    </location>
</feature>
<dbReference type="OrthoDB" id="9803913at2"/>
<reference evidence="3 4" key="1">
    <citation type="submission" date="2017-08" db="EMBL/GenBank/DDBJ databases">
        <title>Pusillimonas indicus sp. nov., a member of the family Alcaligenaceae isolated from surface seawater.</title>
        <authorList>
            <person name="Li J."/>
        </authorList>
    </citation>
    <scope>NUCLEOTIDE SEQUENCE [LARGE SCALE GENOMIC DNA]</scope>
    <source>
        <strain evidence="3 4">L52-1-41</strain>
    </source>
</reference>
<dbReference type="Proteomes" id="UP000266206">
    <property type="component" value="Unassembled WGS sequence"/>
</dbReference>
<evidence type="ECO:0000256" key="1">
    <source>
        <dbReference type="SAM" id="MobiDB-lite"/>
    </source>
</evidence>
<dbReference type="GO" id="GO:0008408">
    <property type="term" value="F:3'-5' exonuclease activity"/>
    <property type="evidence" value="ECO:0007669"/>
    <property type="project" value="TreeGrafter"/>
</dbReference>
<dbReference type="CDD" id="cd06127">
    <property type="entry name" value="DEDDh"/>
    <property type="match status" value="1"/>
</dbReference>
<dbReference type="GO" id="GO:0005829">
    <property type="term" value="C:cytosol"/>
    <property type="evidence" value="ECO:0007669"/>
    <property type="project" value="TreeGrafter"/>
</dbReference>
<dbReference type="Gene3D" id="3.30.420.10">
    <property type="entry name" value="Ribonuclease H-like superfamily/Ribonuclease H"/>
    <property type="match status" value="1"/>
</dbReference>
<dbReference type="GO" id="GO:0003676">
    <property type="term" value="F:nucleic acid binding"/>
    <property type="evidence" value="ECO:0007669"/>
    <property type="project" value="InterPro"/>
</dbReference>
<protein>
    <recommendedName>
        <fullName evidence="2">Exonuclease domain-containing protein</fullName>
    </recommendedName>
</protein>
<organism evidence="3 4">
    <name type="scientific">Neopusillimonas maritima</name>
    <dbReference type="NCBI Taxonomy" id="2026239"/>
    <lineage>
        <taxon>Bacteria</taxon>
        <taxon>Pseudomonadati</taxon>
        <taxon>Pseudomonadota</taxon>
        <taxon>Betaproteobacteria</taxon>
        <taxon>Burkholderiales</taxon>
        <taxon>Alcaligenaceae</taxon>
        <taxon>Neopusillimonas</taxon>
    </lineage>
</organism>
<dbReference type="AlphaFoldDB" id="A0A3A1YU61"/>
<dbReference type="SMART" id="SM00479">
    <property type="entry name" value="EXOIII"/>
    <property type="match status" value="1"/>
</dbReference>
<evidence type="ECO:0000259" key="2">
    <source>
        <dbReference type="SMART" id="SM00479"/>
    </source>
</evidence>
<evidence type="ECO:0000313" key="3">
    <source>
        <dbReference type="EMBL" id="RIY41056.1"/>
    </source>
</evidence>
<dbReference type="SUPFAM" id="SSF53098">
    <property type="entry name" value="Ribonuclease H-like"/>
    <property type="match status" value="1"/>
</dbReference>
<dbReference type="PANTHER" id="PTHR30231:SF37">
    <property type="entry name" value="EXODEOXYRIBONUCLEASE 10"/>
    <property type="match status" value="1"/>
</dbReference>
<name>A0A3A1YU61_9BURK</name>
<gene>
    <name evidence="3" type="ORF">CJP73_07870</name>
</gene>
<dbReference type="PANTHER" id="PTHR30231">
    <property type="entry name" value="DNA POLYMERASE III SUBUNIT EPSILON"/>
    <property type="match status" value="1"/>
</dbReference>
<dbReference type="Pfam" id="PF00929">
    <property type="entry name" value="RNase_T"/>
    <property type="match status" value="1"/>
</dbReference>
<dbReference type="RefSeq" id="WP_119516057.1">
    <property type="nucleotide sequence ID" value="NZ_NQYH01000005.1"/>
</dbReference>
<proteinExistence type="predicted"/>
<comment type="caution">
    <text evidence="3">The sequence shown here is derived from an EMBL/GenBank/DDBJ whole genome shotgun (WGS) entry which is preliminary data.</text>
</comment>
<dbReference type="InterPro" id="IPR012337">
    <property type="entry name" value="RNaseH-like_sf"/>
</dbReference>
<accession>A0A3A1YU61</accession>
<sequence>MKLIPDNLTASIRDLQQRPDVAKVLLAMEYLNPLPKCHLANPKHVLILDTETSGLNAEESHLIEIAGVLVPFDIETGDIFAPTLEFCELQDLPDGEVLPPLITKVTGITSEDIKGKSIDQAAVIRAFEQADLVVSHNATFDRPFVEKGCEFLGQLLHKPWACTLADINWKELIDTPSASLAVIANYSPVQPFFYSAHRALTDCHALTHALFQVNNAFNTPILKELYDSANNNVVEIYAVSAPYEAKNLLSAQGFKWNDGTMHPNIKAWSKIIDKTSAQGQEDISMLHEKVFGSRPAKLAAKIKTKGNRFSRLTAIEQSDRLVSFNLAALHQECLANPATQPMSTEENTKTELTAQNKFKF</sequence>